<dbReference type="PANTHER" id="PTHR22983:SF6">
    <property type="entry name" value="SERINE_THREONINE-PROTEIN KINASE 36"/>
    <property type="match status" value="1"/>
</dbReference>
<dbReference type="SUPFAM" id="SSF48371">
    <property type="entry name" value="ARM repeat"/>
    <property type="match status" value="1"/>
</dbReference>
<evidence type="ECO:0000313" key="12">
    <source>
        <dbReference type="Proteomes" id="UP001255856"/>
    </source>
</evidence>
<protein>
    <recommendedName>
        <fullName evidence="1">non-specific serine/threonine protein kinase</fullName>
        <ecNumber evidence="1">2.7.11.1</ecNumber>
    </recommendedName>
</protein>
<evidence type="ECO:0000256" key="7">
    <source>
        <dbReference type="ARBA" id="ARBA00047899"/>
    </source>
</evidence>
<comment type="catalytic activity">
    <reaction evidence="7">
        <text>L-threonyl-[protein] + ATP = O-phospho-L-threonyl-[protein] + ADP + H(+)</text>
        <dbReference type="Rhea" id="RHEA:46608"/>
        <dbReference type="Rhea" id="RHEA-COMP:11060"/>
        <dbReference type="Rhea" id="RHEA-COMP:11605"/>
        <dbReference type="ChEBI" id="CHEBI:15378"/>
        <dbReference type="ChEBI" id="CHEBI:30013"/>
        <dbReference type="ChEBI" id="CHEBI:30616"/>
        <dbReference type="ChEBI" id="CHEBI:61977"/>
        <dbReference type="ChEBI" id="CHEBI:456216"/>
        <dbReference type="EC" id="2.7.11.1"/>
    </reaction>
</comment>
<evidence type="ECO:0000256" key="8">
    <source>
        <dbReference type="ARBA" id="ARBA00048679"/>
    </source>
</evidence>
<dbReference type="PANTHER" id="PTHR22983">
    <property type="entry name" value="PROTEIN KINASE RELATED"/>
    <property type="match status" value="1"/>
</dbReference>
<dbReference type="EMBL" id="JASFZW010000012">
    <property type="protein sequence ID" value="KAK2075923.1"/>
    <property type="molecule type" value="Genomic_DNA"/>
</dbReference>
<dbReference type="GO" id="GO:0005524">
    <property type="term" value="F:ATP binding"/>
    <property type="evidence" value="ECO:0007669"/>
    <property type="project" value="UniProtKB-KW"/>
</dbReference>
<dbReference type="Gene3D" id="1.25.10.10">
    <property type="entry name" value="Leucine-rich Repeat Variant"/>
    <property type="match status" value="2"/>
</dbReference>
<sequence length="439" mass="44973">MSDPQSCGLALLRAVPALRAAEAPASAALTHHVLAATLALLTRWAGPLPGDVLPELLGACAQAAGGADAKGARLQAAICCELLLGSLAAGGEAALAAALEREQPLIAACERALREAVLPAGGRAPDGEAAVSAASIVARLVVARESCSATFVAAGGLEPALVARLLDARAAPPALLVSVLLILSQLARASARHFDQLARADVVRLVAPLLRIGRDRDGETPGSHLLDEGGGMLSEPPPPASLTAAVRSRACNLLGNLCRHSARFYPALRGTGATAELIRLCADRDRSVRKFACFAVGNAGFHDASLYPDLRPAVPALVALLRDPEDRTRANAAGALGNLVRNSAELCADLVAADAPRALLALLVGAPPGRARGADAHSSLQIALFSLGNLCAHADCAAALRGLDLDGALGRMVARQGRDPTLDRYVDRIYAKLDALGRG</sequence>
<dbReference type="Proteomes" id="UP001255856">
    <property type="component" value="Unassembled WGS sequence"/>
</dbReference>
<dbReference type="SMART" id="SM00185">
    <property type="entry name" value="ARM"/>
    <property type="match status" value="2"/>
</dbReference>
<keyword evidence="3" id="KW-0808">Transferase</keyword>
<evidence type="ECO:0000256" key="5">
    <source>
        <dbReference type="ARBA" id="ARBA00022777"/>
    </source>
</evidence>
<accession>A0AAD9IDI3</accession>
<name>A0AAD9IDI3_PROWI</name>
<proteinExistence type="predicted"/>
<keyword evidence="12" id="KW-1185">Reference proteome</keyword>
<evidence type="ECO:0000256" key="10">
    <source>
        <dbReference type="SAM" id="MobiDB-lite"/>
    </source>
</evidence>
<comment type="catalytic activity">
    <reaction evidence="8">
        <text>L-seryl-[protein] + ATP = O-phospho-L-seryl-[protein] + ADP + H(+)</text>
        <dbReference type="Rhea" id="RHEA:17989"/>
        <dbReference type="Rhea" id="RHEA-COMP:9863"/>
        <dbReference type="Rhea" id="RHEA-COMP:11604"/>
        <dbReference type="ChEBI" id="CHEBI:15378"/>
        <dbReference type="ChEBI" id="CHEBI:29999"/>
        <dbReference type="ChEBI" id="CHEBI:30616"/>
        <dbReference type="ChEBI" id="CHEBI:83421"/>
        <dbReference type="ChEBI" id="CHEBI:456216"/>
        <dbReference type="EC" id="2.7.11.1"/>
    </reaction>
</comment>
<feature type="region of interest" description="Disordered" evidence="10">
    <location>
        <begin position="218"/>
        <end position="239"/>
    </location>
</feature>
<dbReference type="GO" id="GO:0004674">
    <property type="term" value="F:protein serine/threonine kinase activity"/>
    <property type="evidence" value="ECO:0007669"/>
    <property type="project" value="UniProtKB-KW"/>
</dbReference>
<dbReference type="PROSITE" id="PS50176">
    <property type="entry name" value="ARM_REPEAT"/>
    <property type="match status" value="1"/>
</dbReference>
<comment type="caution">
    <text evidence="11">The sequence shown here is derived from an EMBL/GenBank/DDBJ whole genome shotgun (WGS) entry which is preliminary data.</text>
</comment>
<keyword evidence="5" id="KW-0418">Kinase</keyword>
<dbReference type="InterPro" id="IPR011989">
    <property type="entry name" value="ARM-like"/>
</dbReference>
<evidence type="ECO:0000256" key="9">
    <source>
        <dbReference type="PROSITE-ProRule" id="PRU00259"/>
    </source>
</evidence>
<evidence type="ECO:0000256" key="3">
    <source>
        <dbReference type="ARBA" id="ARBA00022679"/>
    </source>
</evidence>
<dbReference type="GO" id="GO:0005737">
    <property type="term" value="C:cytoplasm"/>
    <property type="evidence" value="ECO:0007669"/>
    <property type="project" value="TreeGrafter"/>
</dbReference>
<keyword evidence="6" id="KW-0067">ATP-binding</keyword>
<evidence type="ECO:0000256" key="2">
    <source>
        <dbReference type="ARBA" id="ARBA00022527"/>
    </source>
</evidence>
<evidence type="ECO:0000256" key="1">
    <source>
        <dbReference type="ARBA" id="ARBA00012513"/>
    </source>
</evidence>
<dbReference type="EC" id="2.7.11.1" evidence="1"/>
<keyword evidence="4" id="KW-0547">Nucleotide-binding</keyword>
<dbReference type="Pfam" id="PF13513">
    <property type="entry name" value="HEAT_EZ"/>
    <property type="match status" value="1"/>
</dbReference>
<keyword evidence="2" id="KW-0723">Serine/threonine-protein kinase</keyword>
<dbReference type="InterPro" id="IPR016024">
    <property type="entry name" value="ARM-type_fold"/>
</dbReference>
<evidence type="ECO:0000256" key="4">
    <source>
        <dbReference type="ARBA" id="ARBA00022741"/>
    </source>
</evidence>
<gene>
    <name evidence="11" type="ORF">QBZ16_001259</name>
</gene>
<feature type="repeat" description="ARM" evidence="9">
    <location>
        <begin position="312"/>
        <end position="345"/>
    </location>
</feature>
<reference evidence="11" key="1">
    <citation type="submission" date="2021-01" db="EMBL/GenBank/DDBJ databases">
        <authorList>
            <person name="Eckstrom K.M.E."/>
        </authorList>
    </citation>
    <scope>NUCLEOTIDE SEQUENCE</scope>
    <source>
        <strain evidence="11">UVCC 0001</strain>
    </source>
</reference>
<evidence type="ECO:0000256" key="6">
    <source>
        <dbReference type="ARBA" id="ARBA00022840"/>
    </source>
</evidence>
<organism evidence="11 12">
    <name type="scientific">Prototheca wickerhamii</name>
    <dbReference type="NCBI Taxonomy" id="3111"/>
    <lineage>
        <taxon>Eukaryota</taxon>
        <taxon>Viridiplantae</taxon>
        <taxon>Chlorophyta</taxon>
        <taxon>core chlorophytes</taxon>
        <taxon>Trebouxiophyceae</taxon>
        <taxon>Chlorellales</taxon>
        <taxon>Chlorellaceae</taxon>
        <taxon>Prototheca</taxon>
    </lineage>
</organism>
<dbReference type="AlphaFoldDB" id="A0AAD9IDI3"/>
<evidence type="ECO:0000313" key="11">
    <source>
        <dbReference type="EMBL" id="KAK2075923.1"/>
    </source>
</evidence>
<dbReference type="InterPro" id="IPR000225">
    <property type="entry name" value="Armadillo"/>
</dbReference>